<dbReference type="AlphaFoldDB" id="A0A345Y6T4"/>
<accession>A0A345Y6T4</accession>
<name>A0A345Y6T4_9NEIS</name>
<evidence type="ECO:0000313" key="1">
    <source>
        <dbReference type="EMBL" id="AXK39636.1"/>
    </source>
</evidence>
<dbReference type="Proteomes" id="UP000254537">
    <property type="component" value="Chromosome"/>
</dbReference>
<sequence>MEEPLFVDQEIDADISQRLGDALPAVEVLAFVVRLYRPMRERDRAPVIGYMRCHVDLAQYPDEVLYEWIKVHRVGWYREVSGFERFLANLEMVPTARREEVRGLAYKIAGGTGRKPMHQRVIDELMQFFPADLGDPGFDPALAHQAVWRRKQQEAEEYDRLYE</sequence>
<organism evidence="1 2">
    <name type="scientific">Crenobacter cavernae</name>
    <dbReference type="NCBI Taxonomy" id="2290923"/>
    <lineage>
        <taxon>Bacteria</taxon>
        <taxon>Pseudomonadati</taxon>
        <taxon>Pseudomonadota</taxon>
        <taxon>Betaproteobacteria</taxon>
        <taxon>Neisseriales</taxon>
        <taxon>Neisseriaceae</taxon>
        <taxon>Crenobacter</taxon>
    </lineage>
</organism>
<evidence type="ECO:0000313" key="2">
    <source>
        <dbReference type="Proteomes" id="UP000254537"/>
    </source>
</evidence>
<reference evidence="1 2" key="1">
    <citation type="submission" date="2018-07" db="EMBL/GenBank/DDBJ databases">
        <title>Crenobacter cavernae sp. nov., isolated from a karst cave.</title>
        <authorList>
            <person name="Zhu H."/>
        </authorList>
    </citation>
    <scope>NUCLEOTIDE SEQUENCE [LARGE SCALE GENOMIC DNA]</scope>
    <source>
        <strain evidence="1 2">K1W11S-77</strain>
    </source>
</reference>
<gene>
    <name evidence="1" type="ORF">DWG20_09370</name>
</gene>
<proteinExistence type="predicted"/>
<protein>
    <submittedName>
        <fullName evidence="1">Uncharacterized protein</fullName>
    </submittedName>
</protein>
<dbReference type="EMBL" id="CP031337">
    <property type="protein sequence ID" value="AXK39636.1"/>
    <property type="molecule type" value="Genomic_DNA"/>
</dbReference>
<dbReference type="RefSeq" id="WP_115433568.1">
    <property type="nucleotide sequence ID" value="NZ_CP031337.1"/>
</dbReference>
<dbReference type="KEGG" id="ccah:DWG20_09370"/>
<dbReference type="OrthoDB" id="9940173at2"/>